<evidence type="ECO:0000313" key="3">
    <source>
        <dbReference type="Proteomes" id="UP000658305"/>
    </source>
</evidence>
<protein>
    <submittedName>
        <fullName evidence="2">Uncharacterized protein</fullName>
    </submittedName>
</protein>
<proteinExistence type="predicted"/>
<evidence type="ECO:0000256" key="1">
    <source>
        <dbReference type="SAM" id="SignalP"/>
    </source>
</evidence>
<keyword evidence="1" id="KW-0732">Signal</keyword>
<feature type="signal peptide" evidence="1">
    <location>
        <begin position="1"/>
        <end position="34"/>
    </location>
</feature>
<evidence type="ECO:0000313" key="2">
    <source>
        <dbReference type="EMBL" id="GHC38860.1"/>
    </source>
</evidence>
<dbReference type="Proteomes" id="UP000658305">
    <property type="component" value="Unassembled WGS sequence"/>
</dbReference>
<organism evidence="2 3">
    <name type="scientific">Gemmobacter nanjingensis</name>
    <dbReference type="NCBI Taxonomy" id="488454"/>
    <lineage>
        <taxon>Bacteria</taxon>
        <taxon>Pseudomonadati</taxon>
        <taxon>Pseudomonadota</taxon>
        <taxon>Alphaproteobacteria</taxon>
        <taxon>Rhodobacterales</taxon>
        <taxon>Paracoccaceae</taxon>
        <taxon>Gemmobacter</taxon>
    </lineage>
</organism>
<feature type="chain" id="PRO_5046536675" evidence="1">
    <location>
        <begin position="35"/>
        <end position="107"/>
    </location>
</feature>
<sequence length="107" mass="11829">MLLSRGSDGRSAVRRVLRRIVCSVALLAFPIAGAGQPDSPAPRELYLEVFVNGRAMNLVTRFTDHGNGLLVADADELRNMYNRPLRKRFFWGEQFGAVSGADMYPAS</sequence>
<comment type="caution">
    <text evidence="2">The sequence shown here is derived from an EMBL/GenBank/DDBJ whole genome shotgun (WGS) entry which is preliminary data.</text>
</comment>
<name>A0ABQ3FSH6_9RHOB</name>
<keyword evidence="3" id="KW-1185">Reference proteome</keyword>
<reference evidence="3" key="1">
    <citation type="journal article" date="2019" name="Int. J. Syst. Evol. Microbiol.">
        <title>The Global Catalogue of Microorganisms (GCM) 10K type strain sequencing project: providing services to taxonomists for standard genome sequencing and annotation.</title>
        <authorList>
            <consortium name="The Broad Institute Genomics Platform"/>
            <consortium name="The Broad Institute Genome Sequencing Center for Infectious Disease"/>
            <person name="Wu L."/>
            <person name="Ma J."/>
        </authorList>
    </citation>
    <scope>NUCLEOTIDE SEQUENCE [LARGE SCALE GENOMIC DNA]</scope>
    <source>
        <strain evidence="3">KCTC 23298</strain>
    </source>
</reference>
<gene>
    <name evidence="2" type="ORF">GCM10007291_45630</name>
</gene>
<accession>A0ABQ3FSH6</accession>
<dbReference type="EMBL" id="BMYI01000026">
    <property type="protein sequence ID" value="GHC38860.1"/>
    <property type="molecule type" value="Genomic_DNA"/>
</dbReference>